<comment type="caution">
    <text evidence="2">The sequence shown here is derived from an EMBL/GenBank/DDBJ whole genome shotgun (WGS) entry which is preliminary data.</text>
</comment>
<accession>A0ABR0R1C1</accession>
<dbReference type="InterPro" id="IPR026960">
    <property type="entry name" value="RVT-Znf"/>
</dbReference>
<dbReference type="PANTHER" id="PTHR33116:SF86">
    <property type="entry name" value="REVERSE TRANSCRIPTASE DOMAIN-CONTAINING PROTEIN"/>
    <property type="match status" value="1"/>
</dbReference>
<gene>
    <name evidence="2" type="ORF">PVK06_001506</name>
</gene>
<protein>
    <recommendedName>
        <fullName evidence="1">Reverse transcriptase zinc-binding domain-containing protein</fullName>
    </recommendedName>
</protein>
<evidence type="ECO:0000313" key="2">
    <source>
        <dbReference type="EMBL" id="KAK5845334.1"/>
    </source>
</evidence>
<dbReference type="PANTHER" id="PTHR33116">
    <property type="entry name" value="REVERSE TRANSCRIPTASE ZINC-BINDING DOMAIN-CONTAINING PROTEIN-RELATED-RELATED"/>
    <property type="match status" value="1"/>
</dbReference>
<proteinExistence type="predicted"/>
<keyword evidence="3" id="KW-1185">Reference proteome</keyword>
<evidence type="ECO:0000313" key="3">
    <source>
        <dbReference type="Proteomes" id="UP001358586"/>
    </source>
</evidence>
<sequence>MVGRRKKHAFVAIKERCVKLLNNWSMRFLSAGGKEVFLKSILQAIPTYAMQCFKLPVSFCRELENLMCKFWWRNSKTNKGIHWCKWSEMCIPKAKGGLSFKDLSKFNFALLAKQGWKIITKSDCLFARVMKAKYFPKGDFMSAGVGFYPSYTWRSIWGARQLLEEGMGWQIGNGESVNIWNDSWLSRLGSGRIRCQNMGLRVTQVSDLINKENNTWKPDIIQSLFEEEQLKRILTIPLANSRPQDALVWRGDNTGTYTVKNGYRWLITEGGTRIHNELPANFFTKLWELQVPSKIRIFMWRITNNYLPTLYNLKARQLAVNPLCPVCRSEEESVDHLFRECPFTQQVLRGLEMPFSTCNRQANWKT</sequence>
<dbReference type="Proteomes" id="UP001358586">
    <property type="component" value="Chromosome 1"/>
</dbReference>
<dbReference type="Pfam" id="PF13966">
    <property type="entry name" value="zf-RVT"/>
    <property type="match status" value="1"/>
</dbReference>
<dbReference type="EMBL" id="JARKNE010000001">
    <property type="protein sequence ID" value="KAK5845334.1"/>
    <property type="molecule type" value="Genomic_DNA"/>
</dbReference>
<reference evidence="2 3" key="1">
    <citation type="submission" date="2023-03" db="EMBL/GenBank/DDBJ databases">
        <title>WGS of Gossypium arboreum.</title>
        <authorList>
            <person name="Yu D."/>
        </authorList>
    </citation>
    <scope>NUCLEOTIDE SEQUENCE [LARGE SCALE GENOMIC DNA]</scope>
    <source>
        <tissue evidence="2">Leaf</tissue>
    </source>
</reference>
<name>A0ABR0R1C1_GOSAR</name>
<evidence type="ECO:0000259" key="1">
    <source>
        <dbReference type="Pfam" id="PF13966"/>
    </source>
</evidence>
<feature type="domain" description="Reverse transcriptase zinc-binding" evidence="1">
    <location>
        <begin position="257"/>
        <end position="347"/>
    </location>
</feature>
<organism evidence="2 3">
    <name type="scientific">Gossypium arboreum</name>
    <name type="common">Tree cotton</name>
    <name type="synonym">Gossypium nanking</name>
    <dbReference type="NCBI Taxonomy" id="29729"/>
    <lineage>
        <taxon>Eukaryota</taxon>
        <taxon>Viridiplantae</taxon>
        <taxon>Streptophyta</taxon>
        <taxon>Embryophyta</taxon>
        <taxon>Tracheophyta</taxon>
        <taxon>Spermatophyta</taxon>
        <taxon>Magnoliopsida</taxon>
        <taxon>eudicotyledons</taxon>
        <taxon>Gunneridae</taxon>
        <taxon>Pentapetalae</taxon>
        <taxon>rosids</taxon>
        <taxon>malvids</taxon>
        <taxon>Malvales</taxon>
        <taxon>Malvaceae</taxon>
        <taxon>Malvoideae</taxon>
        <taxon>Gossypium</taxon>
    </lineage>
</organism>